<evidence type="ECO:0000313" key="2">
    <source>
        <dbReference type="EMBL" id="GFT12885.1"/>
    </source>
</evidence>
<dbReference type="EMBL" id="BMAW01104176">
    <property type="protein sequence ID" value="GFT12885.1"/>
    <property type="molecule type" value="Genomic_DNA"/>
</dbReference>
<gene>
    <name evidence="2" type="ORF">NPIL_519191</name>
</gene>
<evidence type="ECO:0000256" key="1">
    <source>
        <dbReference type="SAM" id="MobiDB-lite"/>
    </source>
</evidence>
<organism evidence="2 3">
    <name type="scientific">Nephila pilipes</name>
    <name type="common">Giant wood spider</name>
    <name type="synonym">Nephila maculata</name>
    <dbReference type="NCBI Taxonomy" id="299642"/>
    <lineage>
        <taxon>Eukaryota</taxon>
        <taxon>Metazoa</taxon>
        <taxon>Ecdysozoa</taxon>
        <taxon>Arthropoda</taxon>
        <taxon>Chelicerata</taxon>
        <taxon>Arachnida</taxon>
        <taxon>Araneae</taxon>
        <taxon>Araneomorphae</taxon>
        <taxon>Entelegynae</taxon>
        <taxon>Araneoidea</taxon>
        <taxon>Nephilidae</taxon>
        <taxon>Nephila</taxon>
    </lineage>
</organism>
<sequence length="110" mass="12301">MDAFPASSSTVLLVYLPDKAEAMELVVLEGMVKAFITYQEPKNNRIFVSFSSPTWFQKKTFTDNFNRTISEARVENRFEPDTEKGGAGHDPPDSDDQCSRAHLTVAPVQS</sequence>
<name>A0A8X6TGN8_NEPPI</name>
<reference evidence="2" key="1">
    <citation type="submission" date="2020-08" db="EMBL/GenBank/DDBJ databases">
        <title>Multicomponent nature underlies the extraordinary mechanical properties of spider dragline silk.</title>
        <authorList>
            <person name="Kono N."/>
            <person name="Nakamura H."/>
            <person name="Mori M."/>
            <person name="Yoshida Y."/>
            <person name="Ohtoshi R."/>
            <person name="Malay A.D."/>
            <person name="Moran D.A.P."/>
            <person name="Tomita M."/>
            <person name="Numata K."/>
            <person name="Arakawa K."/>
        </authorList>
    </citation>
    <scope>NUCLEOTIDE SEQUENCE</scope>
</reference>
<dbReference type="AlphaFoldDB" id="A0A8X6TGN8"/>
<evidence type="ECO:0000313" key="3">
    <source>
        <dbReference type="Proteomes" id="UP000887013"/>
    </source>
</evidence>
<accession>A0A8X6TGN8</accession>
<feature type="region of interest" description="Disordered" evidence="1">
    <location>
        <begin position="74"/>
        <end position="110"/>
    </location>
</feature>
<keyword evidence="3" id="KW-1185">Reference proteome</keyword>
<dbReference type="Proteomes" id="UP000887013">
    <property type="component" value="Unassembled WGS sequence"/>
</dbReference>
<feature type="compositionally biased region" description="Basic and acidic residues" evidence="1">
    <location>
        <begin position="74"/>
        <end position="92"/>
    </location>
</feature>
<comment type="caution">
    <text evidence="2">The sequence shown here is derived from an EMBL/GenBank/DDBJ whole genome shotgun (WGS) entry which is preliminary data.</text>
</comment>
<protein>
    <submittedName>
        <fullName evidence="2">Uncharacterized protein</fullName>
    </submittedName>
</protein>
<proteinExistence type="predicted"/>